<keyword evidence="2" id="KW-0813">Transport</keyword>
<dbReference type="Proteomes" id="UP000779809">
    <property type="component" value="Unassembled WGS sequence"/>
</dbReference>
<organism evidence="7 8">
    <name type="scientific">Candidatus Korobacter versatilis</name>
    <dbReference type="NCBI Taxonomy" id="658062"/>
    <lineage>
        <taxon>Bacteria</taxon>
        <taxon>Pseudomonadati</taxon>
        <taxon>Acidobacteriota</taxon>
        <taxon>Terriglobia</taxon>
        <taxon>Terriglobales</taxon>
        <taxon>Candidatus Korobacteraceae</taxon>
        <taxon>Candidatus Korobacter</taxon>
    </lineage>
</organism>
<proteinExistence type="predicted"/>
<gene>
    <name evidence="7" type="ORF">HYX28_02985</name>
</gene>
<feature type="transmembrane region" description="Helical" evidence="6">
    <location>
        <begin position="46"/>
        <end position="69"/>
    </location>
</feature>
<dbReference type="Pfam" id="PF01384">
    <property type="entry name" value="PHO4"/>
    <property type="match status" value="1"/>
</dbReference>
<dbReference type="PANTHER" id="PTHR11101:SF80">
    <property type="entry name" value="PHOSPHATE TRANSPORTER"/>
    <property type="match status" value="1"/>
</dbReference>
<dbReference type="AlphaFoldDB" id="A0A932EQC6"/>
<comment type="subcellular location">
    <subcellularLocation>
        <location evidence="1">Membrane</location>
        <topology evidence="1">Multi-pass membrane protein</topology>
    </subcellularLocation>
</comment>
<dbReference type="GO" id="GO:0005315">
    <property type="term" value="F:phosphate transmembrane transporter activity"/>
    <property type="evidence" value="ECO:0007669"/>
    <property type="project" value="InterPro"/>
</dbReference>
<feature type="transmembrane region" description="Helical" evidence="6">
    <location>
        <begin position="314"/>
        <end position="339"/>
    </location>
</feature>
<evidence type="ECO:0000256" key="2">
    <source>
        <dbReference type="ARBA" id="ARBA00022448"/>
    </source>
</evidence>
<protein>
    <submittedName>
        <fullName evidence="7">Inorganic phosphate transporter</fullName>
    </submittedName>
</protein>
<evidence type="ECO:0000256" key="3">
    <source>
        <dbReference type="ARBA" id="ARBA00022692"/>
    </source>
</evidence>
<comment type="caution">
    <text evidence="7">The sequence shown here is derived from an EMBL/GenBank/DDBJ whole genome shotgun (WGS) entry which is preliminary data.</text>
</comment>
<keyword evidence="5 6" id="KW-0472">Membrane</keyword>
<keyword evidence="4 6" id="KW-1133">Transmembrane helix</keyword>
<evidence type="ECO:0000256" key="4">
    <source>
        <dbReference type="ARBA" id="ARBA00022989"/>
    </source>
</evidence>
<dbReference type="InterPro" id="IPR001204">
    <property type="entry name" value="Phos_transporter"/>
</dbReference>
<reference evidence="7" key="1">
    <citation type="submission" date="2020-07" db="EMBL/GenBank/DDBJ databases">
        <title>Huge and variable diversity of episymbiotic CPR bacteria and DPANN archaea in groundwater ecosystems.</title>
        <authorList>
            <person name="He C.Y."/>
            <person name="Keren R."/>
            <person name="Whittaker M."/>
            <person name="Farag I.F."/>
            <person name="Doudna J."/>
            <person name="Cate J.H.D."/>
            <person name="Banfield J.F."/>
        </authorList>
    </citation>
    <scope>NUCLEOTIDE SEQUENCE</scope>
    <source>
        <strain evidence="7">NC_groundwater_580_Pr5_B-0.1um_64_19</strain>
    </source>
</reference>
<dbReference type="EMBL" id="JACPNR010000004">
    <property type="protein sequence ID" value="MBI2677725.1"/>
    <property type="molecule type" value="Genomic_DNA"/>
</dbReference>
<evidence type="ECO:0000256" key="6">
    <source>
        <dbReference type="SAM" id="Phobius"/>
    </source>
</evidence>
<evidence type="ECO:0000313" key="7">
    <source>
        <dbReference type="EMBL" id="MBI2677725.1"/>
    </source>
</evidence>
<evidence type="ECO:0000256" key="1">
    <source>
        <dbReference type="ARBA" id="ARBA00004141"/>
    </source>
</evidence>
<feature type="transmembrane region" description="Helical" evidence="6">
    <location>
        <begin position="268"/>
        <end position="294"/>
    </location>
</feature>
<evidence type="ECO:0000313" key="8">
    <source>
        <dbReference type="Proteomes" id="UP000779809"/>
    </source>
</evidence>
<sequence length="342" mass="36589">MTTEQWLLILTVAVALCFDFINGFHDAANSIATVVSTRVLAPRVAVIWAAFFNFVAAFLLGTAVAKTIGKGMIDLHYVNQYVVLAGLLGAIVWDLLTWWWGLPTSSSHALIGGYAGAAIAKAWTLQVIIPAGWYKTLIFIVLAPLMGFILGLGMMVAVSWIFKSSSPRNVDTWFRKLQLLSAAAYSLGHGGNDAQKTMGIIAGALFTGGILSREQMAGDWGPYKWYIILSAHAAIALGTYFGGWRIVHTMGSKITKLKPVGGFCAETAGAITLFGTALAGIPVSTTHTITGAIVGVGATHRLSAVRWGVAKRIVWAWILTIPASAAVAAITFWLMRFFIAKA</sequence>
<feature type="transmembrane region" description="Helical" evidence="6">
    <location>
        <begin position="107"/>
        <end position="125"/>
    </location>
</feature>
<keyword evidence="3 6" id="KW-0812">Transmembrane</keyword>
<evidence type="ECO:0000256" key="5">
    <source>
        <dbReference type="ARBA" id="ARBA00023136"/>
    </source>
</evidence>
<feature type="transmembrane region" description="Helical" evidence="6">
    <location>
        <begin position="81"/>
        <end position="101"/>
    </location>
</feature>
<feature type="transmembrane region" description="Helical" evidence="6">
    <location>
        <begin position="137"/>
        <end position="162"/>
    </location>
</feature>
<name>A0A932EQC6_9BACT</name>
<accession>A0A932EQC6</accession>
<feature type="transmembrane region" description="Helical" evidence="6">
    <location>
        <begin position="225"/>
        <end position="247"/>
    </location>
</feature>
<dbReference type="GO" id="GO:0035435">
    <property type="term" value="P:phosphate ion transmembrane transport"/>
    <property type="evidence" value="ECO:0007669"/>
    <property type="project" value="TreeGrafter"/>
</dbReference>
<dbReference type="GO" id="GO:0016020">
    <property type="term" value="C:membrane"/>
    <property type="evidence" value="ECO:0007669"/>
    <property type="project" value="UniProtKB-SubCell"/>
</dbReference>
<dbReference type="PANTHER" id="PTHR11101">
    <property type="entry name" value="PHOSPHATE TRANSPORTER"/>
    <property type="match status" value="1"/>
</dbReference>